<dbReference type="AlphaFoldDB" id="A0A438BUC1"/>
<dbReference type="EMBL" id="QGNW01002616">
    <property type="protein sequence ID" value="RVW14569.1"/>
    <property type="molecule type" value="Genomic_DNA"/>
</dbReference>
<sequence length="85" mass="9729">MTKYEMATERQSLTSEVTSNHEVVISNNNRGSNGNLLPITGCKLNEHNYFQWSQSVMMFIYEKRKDDDLSGAAVPLKKEDPKFKS</sequence>
<dbReference type="Proteomes" id="UP000288805">
    <property type="component" value="Unassembled WGS sequence"/>
</dbReference>
<feature type="compositionally biased region" description="Polar residues" evidence="1">
    <location>
        <begin position="9"/>
        <end position="21"/>
    </location>
</feature>
<evidence type="ECO:0000256" key="1">
    <source>
        <dbReference type="SAM" id="MobiDB-lite"/>
    </source>
</evidence>
<gene>
    <name evidence="2" type="ORF">CK203_083871</name>
</gene>
<evidence type="ECO:0000313" key="3">
    <source>
        <dbReference type="Proteomes" id="UP000288805"/>
    </source>
</evidence>
<reference evidence="2 3" key="1">
    <citation type="journal article" date="2018" name="PLoS Genet.">
        <title>Population sequencing reveals clonal diversity and ancestral inbreeding in the grapevine cultivar Chardonnay.</title>
        <authorList>
            <person name="Roach M.J."/>
            <person name="Johnson D.L."/>
            <person name="Bohlmann J."/>
            <person name="van Vuuren H.J."/>
            <person name="Jones S.J."/>
            <person name="Pretorius I.S."/>
            <person name="Schmidt S.A."/>
            <person name="Borneman A.R."/>
        </authorList>
    </citation>
    <scope>NUCLEOTIDE SEQUENCE [LARGE SCALE GENOMIC DNA]</scope>
    <source>
        <strain evidence="3">cv. Chardonnay</strain>
        <tissue evidence="2">Leaf</tissue>
    </source>
</reference>
<evidence type="ECO:0000313" key="2">
    <source>
        <dbReference type="EMBL" id="RVW14569.1"/>
    </source>
</evidence>
<protein>
    <recommendedName>
        <fullName evidence="4">Retrotransposon Copia-like N-terminal domain-containing protein</fullName>
    </recommendedName>
</protein>
<comment type="caution">
    <text evidence="2">The sequence shown here is derived from an EMBL/GenBank/DDBJ whole genome shotgun (WGS) entry which is preliminary data.</text>
</comment>
<evidence type="ECO:0008006" key="4">
    <source>
        <dbReference type="Google" id="ProtNLM"/>
    </source>
</evidence>
<accession>A0A438BUC1</accession>
<proteinExistence type="predicted"/>
<name>A0A438BUC1_VITVI</name>
<organism evidence="2 3">
    <name type="scientific">Vitis vinifera</name>
    <name type="common">Grape</name>
    <dbReference type="NCBI Taxonomy" id="29760"/>
    <lineage>
        <taxon>Eukaryota</taxon>
        <taxon>Viridiplantae</taxon>
        <taxon>Streptophyta</taxon>
        <taxon>Embryophyta</taxon>
        <taxon>Tracheophyta</taxon>
        <taxon>Spermatophyta</taxon>
        <taxon>Magnoliopsida</taxon>
        <taxon>eudicotyledons</taxon>
        <taxon>Gunneridae</taxon>
        <taxon>Pentapetalae</taxon>
        <taxon>rosids</taxon>
        <taxon>Vitales</taxon>
        <taxon>Vitaceae</taxon>
        <taxon>Viteae</taxon>
        <taxon>Vitis</taxon>
    </lineage>
</organism>
<feature type="region of interest" description="Disordered" evidence="1">
    <location>
        <begin position="1"/>
        <end position="30"/>
    </location>
</feature>